<protein>
    <submittedName>
        <fullName evidence="2">Uncharacterized protein</fullName>
    </submittedName>
</protein>
<proteinExistence type="predicted"/>
<evidence type="ECO:0000256" key="1">
    <source>
        <dbReference type="SAM" id="MobiDB-lite"/>
    </source>
</evidence>
<feature type="region of interest" description="Disordered" evidence="1">
    <location>
        <begin position="1"/>
        <end position="21"/>
    </location>
</feature>
<dbReference type="InterPro" id="IPR036240">
    <property type="entry name" value="Gp9-like_sf"/>
</dbReference>
<dbReference type="AlphaFoldDB" id="A0AAU8LF99"/>
<reference evidence="2" key="2">
    <citation type="submission" date="2024-07" db="EMBL/GenBank/DDBJ databases">
        <title>A complete genome sequence for Pseudomonas syringae CC1417.</title>
        <authorList>
            <person name="Baltrus D.A."/>
        </authorList>
    </citation>
    <scope>NUCLEOTIDE SEQUENCE</scope>
    <source>
        <strain evidence="2">CC1417</strain>
    </source>
</reference>
<dbReference type="SUPFAM" id="SSF50017">
    <property type="entry name" value="gp9"/>
    <property type="match status" value="1"/>
</dbReference>
<sequence>MAQQQIKLGDLPNGVGGDTNRSANVKCNENFTELYETCADLHQEIEDVSDAKAASGQNTDITELAGLTTPLSIVQGGTGARNAQEACRNISAVQLSAGNQSRGTVFINGQLPGMAGITNDRILDAPLVLDNDGNQHASCVMTFHRKGNFACFFGLDVDNRLKVGGGSLGNRAFTIYHEGNTTRAPDGTLKAV</sequence>
<reference evidence="2" key="1">
    <citation type="journal article" date="2014" name="Genome Announc.">
        <title>Draft Genome Sequences of a Phylogenetically Diverse Suite of Pseudomonas syringae Strains from Multiple Source Populations.</title>
        <authorList>
            <person name="Baltrus D.A."/>
            <person name="Yourstone S."/>
            <person name="Lind A."/>
            <person name="Guilbaud C."/>
            <person name="Sands D.C."/>
            <person name="Jones C.D."/>
            <person name="Morris C.E."/>
            <person name="Dangl J.L."/>
        </authorList>
    </citation>
    <scope>NUCLEOTIDE SEQUENCE</scope>
    <source>
        <strain evidence="2">CC1417</strain>
    </source>
</reference>
<evidence type="ECO:0000313" key="2">
    <source>
        <dbReference type="EMBL" id="XCN67236.1"/>
    </source>
</evidence>
<gene>
    <name evidence="2" type="ORF">N011_22550</name>
</gene>
<organism evidence="2">
    <name type="scientific">Pseudomonas syringae CC1417</name>
    <dbReference type="NCBI Taxonomy" id="1357272"/>
    <lineage>
        <taxon>Bacteria</taxon>
        <taxon>Pseudomonadati</taxon>
        <taxon>Pseudomonadota</taxon>
        <taxon>Gammaproteobacteria</taxon>
        <taxon>Pseudomonadales</taxon>
        <taxon>Pseudomonadaceae</taxon>
        <taxon>Pseudomonas</taxon>
        <taxon>Pseudomonas syringae</taxon>
    </lineage>
</organism>
<name>A0AAU8LF99_PSESX</name>
<accession>A0AAU8LF99</accession>
<dbReference type="EMBL" id="CP159362">
    <property type="protein sequence ID" value="XCN67236.1"/>
    <property type="molecule type" value="Genomic_DNA"/>
</dbReference>
<dbReference type="RefSeq" id="WP_024694743.1">
    <property type="nucleotide sequence ID" value="NZ_CP159362.1"/>
</dbReference>